<evidence type="ECO:0000313" key="1">
    <source>
        <dbReference type="EMBL" id="GMI31922.1"/>
    </source>
</evidence>
<dbReference type="Gene3D" id="3.30.1310.10">
    <property type="entry name" value="Nucleoid-associated protein YbaB-like domain"/>
    <property type="match status" value="1"/>
</dbReference>
<reference evidence="2" key="1">
    <citation type="journal article" date="2023" name="Commun. Biol.">
        <title>Genome analysis of Parmales, the sister group of diatoms, reveals the evolutionary specialization of diatoms from phago-mixotrophs to photoautotrophs.</title>
        <authorList>
            <person name="Ban H."/>
            <person name="Sato S."/>
            <person name="Yoshikawa S."/>
            <person name="Yamada K."/>
            <person name="Nakamura Y."/>
            <person name="Ichinomiya M."/>
            <person name="Sato N."/>
            <person name="Blanc-Mathieu R."/>
            <person name="Endo H."/>
            <person name="Kuwata A."/>
            <person name="Ogata H."/>
        </authorList>
    </citation>
    <scope>NUCLEOTIDE SEQUENCE [LARGE SCALE GENOMIC DNA]</scope>
</reference>
<organism evidence="1 2">
    <name type="scientific">Triparma columacea</name>
    <dbReference type="NCBI Taxonomy" id="722753"/>
    <lineage>
        <taxon>Eukaryota</taxon>
        <taxon>Sar</taxon>
        <taxon>Stramenopiles</taxon>
        <taxon>Ochrophyta</taxon>
        <taxon>Bolidophyceae</taxon>
        <taxon>Parmales</taxon>
        <taxon>Triparmaceae</taxon>
        <taxon>Triparma</taxon>
    </lineage>
</organism>
<dbReference type="InterPro" id="IPR036894">
    <property type="entry name" value="YbaB-like_sf"/>
</dbReference>
<sequence>MKRSLGIPSFALTPEPKLGALKMLKYLFITCLMGISVSGWTISGPQKAPLARSTTHLSMFSGAAAGGQADEEAEAQAKAMGMSLKEYQLAMRMRENLAANLNAHRSTGTSGPVSIVYDGNVKPQGCTISSVDGGKEQLEKDVMKAWEQAIEGAQKAAQENFQKMQRDVANEMKGM</sequence>
<accession>A0A9W7L5M1</accession>
<dbReference type="AlphaFoldDB" id="A0A9W7L5M1"/>
<comment type="caution">
    <text evidence="1">The sequence shown here is derived from an EMBL/GenBank/DDBJ whole genome shotgun (WGS) entry which is preliminary data.</text>
</comment>
<name>A0A9W7L5M1_9STRA</name>
<keyword evidence="2" id="KW-1185">Reference proteome</keyword>
<dbReference type="Proteomes" id="UP001165065">
    <property type="component" value="Unassembled WGS sequence"/>
</dbReference>
<protein>
    <submittedName>
        <fullName evidence="1">Uncharacterized protein</fullName>
    </submittedName>
</protein>
<dbReference type="EMBL" id="BRYA01000013">
    <property type="protein sequence ID" value="GMI31922.1"/>
    <property type="molecule type" value="Genomic_DNA"/>
</dbReference>
<dbReference type="SUPFAM" id="SSF82607">
    <property type="entry name" value="YbaB-like"/>
    <property type="match status" value="1"/>
</dbReference>
<gene>
    <name evidence="1" type="ORF">TrCOL_g12630</name>
</gene>
<evidence type="ECO:0000313" key="2">
    <source>
        <dbReference type="Proteomes" id="UP001165065"/>
    </source>
</evidence>
<proteinExistence type="predicted"/>
<dbReference type="OrthoDB" id="193960at2759"/>